<evidence type="ECO:0000313" key="4">
    <source>
        <dbReference type="Proteomes" id="UP001189624"/>
    </source>
</evidence>
<dbReference type="CDD" id="cd23021">
    <property type="entry name" value="zf-HIT_IN80B"/>
    <property type="match status" value="1"/>
</dbReference>
<dbReference type="PANTHER" id="PTHR21561:SF25">
    <property type="entry name" value="OS03G0811500 PROTEIN"/>
    <property type="match status" value="1"/>
</dbReference>
<name>A0AA86S3F9_9FABA</name>
<dbReference type="GO" id="GO:0006338">
    <property type="term" value="P:chromatin remodeling"/>
    <property type="evidence" value="ECO:0007669"/>
    <property type="project" value="InterPro"/>
</dbReference>
<dbReference type="EMBL" id="OY731398">
    <property type="protein sequence ID" value="CAJ1875147.1"/>
    <property type="molecule type" value="Genomic_DNA"/>
</dbReference>
<reference evidence="3" key="1">
    <citation type="submission" date="2023-10" db="EMBL/GenBank/DDBJ databases">
        <authorList>
            <person name="Domelevo Entfellner J.-B."/>
        </authorList>
    </citation>
    <scope>NUCLEOTIDE SEQUENCE</scope>
</reference>
<dbReference type="Gramene" id="rna-AYBTSS11_LOCUS2531">
    <property type="protein sequence ID" value="CAJ1875147.1"/>
    <property type="gene ID" value="gene-AYBTSS11_LOCUS2531"/>
</dbReference>
<proteinExistence type="predicted"/>
<feature type="region of interest" description="Disordered" evidence="1">
    <location>
        <begin position="321"/>
        <end position="510"/>
    </location>
</feature>
<feature type="region of interest" description="Disordered" evidence="1">
    <location>
        <begin position="145"/>
        <end position="302"/>
    </location>
</feature>
<gene>
    <name evidence="3" type="ORF">AYBTSS11_LOCUS2531</name>
</gene>
<dbReference type="GO" id="GO:0031011">
    <property type="term" value="C:Ino80 complex"/>
    <property type="evidence" value="ECO:0007669"/>
    <property type="project" value="InterPro"/>
</dbReference>
<feature type="region of interest" description="Disordered" evidence="1">
    <location>
        <begin position="1"/>
        <end position="118"/>
    </location>
</feature>
<feature type="compositionally biased region" description="Basic and acidic residues" evidence="1">
    <location>
        <begin position="387"/>
        <end position="400"/>
    </location>
</feature>
<feature type="compositionally biased region" description="Polar residues" evidence="1">
    <location>
        <begin position="333"/>
        <end position="345"/>
    </location>
</feature>
<feature type="compositionally biased region" description="Basic residues" evidence="1">
    <location>
        <begin position="16"/>
        <end position="26"/>
    </location>
</feature>
<evidence type="ECO:0000259" key="2">
    <source>
        <dbReference type="SMART" id="SM01406"/>
    </source>
</evidence>
<feature type="compositionally biased region" description="Acidic residues" evidence="1">
    <location>
        <begin position="362"/>
        <end position="373"/>
    </location>
</feature>
<feature type="compositionally biased region" description="Low complexity" evidence="1">
    <location>
        <begin position="181"/>
        <end position="210"/>
    </location>
</feature>
<feature type="compositionally biased region" description="Basic and acidic residues" evidence="1">
    <location>
        <begin position="481"/>
        <end position="499"/>
    </location>
</feature>
<organism evidence="3 4">
    <name type="scientific">Sphenostylis stenocarpa</name>
    <dbReference type="NCBI Taxonomy" id="92480"/>
    <lineage>
        <taxon>Eukaryota</taxon>
        <taxon>Viridiplantae</taxon>
        <taxon>Streptophyta</taxon>
        <taxon>Embryophyta</taxon>
        <taxon>Tracheophyta</taxon>
        <taxon>Spermatophyta</taxon>
        <taxon>Magnoliopsida</taxon>
        <taxon>eudicotyledons</taxon>
        <taxon>Gunneridae</taxon>
        <taxon>Pentapetalae</taxon>
        <taxon>rosids</taxon>
        <taxon>fabids</taxon>
        <taxon>Fabales</taxon>
        <taxon>Fabaceae</taxon>
        <taxon>Papilionoideae</taxon>
        <taxon>50 kb inversion clade</taxon>
        <taxon>NPAAA clade</taxon>
        <taxon>indigoferoid/millettioid clade</taxon>
        <taxon>Phaseoleae</taxon>
        <taxon>Sphenostylis</taxon>
    </lineage>
</organism>
<dbReference type="AlphaFoldDB" id="A0AA86S3F9"/>
<accession>A0AA86S3F9</accession>
<evidence type="ECO:0000256" key="1">
    <source>
        <dbReference type="SAM" id="MobiDB-lite"/>
    </source>
</evidence>
<feature type="compositionally biased region" description="Polar residues" evidence="1">
    <location>
        <begin position="154"/>
        <end position="164"/>
    </location>
</feature>
<feature type="compositionally biased region" description="Polar residues" evidence="1">
    <location>
        <begin position="75"/>
        <end position="84"/>
    </location>
</feature>
<dbReference type="Pfam" id="PF04438">
    <property type="entry name" value="zf-HIT"/>
    <property type="match status" value="1"/>
</dbReference>
<evidence type="ECO:0000313" key="3">
    <source>
        <dbReference type="EMBL" id="CAJ1875147.1"/>
    </source>
</evidence>
<feature type="compositionally biased region" description="Low complexity" evidence="1">
    <location>
        <begin position="411"/>
        <end position="421"/>
    </location>
</feature>
<feature type="compositionally biased region" description="Acidic residues" evidence="1">
    <location>
        <begin position="293"/>
        <end position="302"/>
    </location>
</feature>
<dbReference type="Proteomes" id="UP001189624">
    <property type="component" value="Chromosome 1"/>
</dbReference>
<dbReference type="Pfam" id="PF04795">
    <property type="entry name" value="PAPA-1"/>
    <property type="match status" value="1"/>
</dbReference>
<sequence length="682" mass="75306">MEDLGGTRFDGLSNAVRRKRSQTSRRPRPDSQPVSDGHELSPLSSTPSEDAGKISSDENVGYDANSKRKEFNLNHCVSQSSSATGAEDEKSHKKSKKDGGFHAFYNNEPGRSGLHNKRCSEGVLAPANWKGSSKAKDSLDLESRNADLYGGRNPESTSLAQFGGSQDGLGNENRVKKVKLKVGGVTRTIQANSATNGASGSGSTMKSSRSLDASRPRQKQQNNSDDNNSPSDKRSGLQGVPWKDFSRGGFGLGKEESLMGKISGKNTSSKLGDKSEPVRKSKRVPKRRLLDGEFGDDDDEDDEIRYLEKLKTSKVSAVYRDEEELSKKHRKLSSVSNMENAATTRSGKDIKKRSRSDKVYEDTDYEDEEESGSDGEHEDKKKKKQRKESVDVLMDSKRESTLTTRQRALQSSKDASASSASLIEFPNGLPPAPPRKQKEKLSEVDQQLKKAEAAQRRKMQVEKAARESEAEAIRKILGQDSSRKKREEKIKKRQEELAQEKAANARMHASNTIRYTMGPTGTVVTFPEEMGLPSLLNSKIFSYPPPREKCAGPSCSNPYKYRDSKSKLPLCSLQCYKAVQEKRKTMKLTGIRKSSKNSPGKGKAVYANEFWAPEKSSCRRLWSISPSSPYFPAYAQGQGPPPMRQEQLQNVVISQPFLIILCGGGSLGAQLLYLDANDPNNV</sequence>
<dbReference type="InterPro" id="IPR007529">
    <property type="entry name" value="Znf_HIT"/>
</dbReference>
<dbReference type="SMART" id="SM01406">
    <property type="entry name" value="PAPA-1"/>
    <property type="match status" value="1"/>
</dbReference>
<dbReference type="PANTHER" id="PTHR21561">
    <property type="entry name" value="INO80 COMPLEX SUBUNIT B"/>
    <property type="match status" value="1"/>
</dbReference>
<feature type="compositionally biased region" description="Polar residues" evidence="1">
    <location>
        <begin position="401"/>
        <end position="410"/>
    </location>
</feature>
<dbReference type="InterPro" id="IPR006880">
    <property type="entry name" value="INO80B_C"/>
</dbReference>
<protein>
    <recommendedName>
        <fullName evidence="2">INO80 complex subunit B-like conserved region domain-containing protein</fullName>
    </recommendedName>
</protein>
<dbReference type="InterPro" id="IPR029523">
    <property type="entry name" value="INO80B/Ies2"/>
</dbReference>
<keyword evidence="4" id="KW-1185">Reference proteome</keyword>
<feature type="domain" description="INO80 complex subunit B-like conserved region" evidence="2">
    <location>
        <begin position="445"/>
        <end position="530"/>
    </location>
</feature>
<feature type="compositionally biased region" description="Basic and acidic residues" evidence="1">
    <location>
        <begin position="439"/>
        <end position="474"/>
    </location>
</feature>